<organism evidence="2 3">
    <name type="scientific">Luteimicrobium subarcticum</name>
    <dbReference type="NCBI Taxonomy" id="620910"/>
    <lineage>
        <taxon>Bacteria</taxon>
        <taxon>Bacillati</taxon>
        <taxon>Actinomycetota</taxon>
        <taxon>Actinomycetes</taxon>
        <taxon>Micrococcales</taxon>
        <taxon>Luteimicrobium</taxon>
    </lineage>
</organism>
<reference evidence="2 3" key="1">
    <citation type="submission" date="2017-11" db="EMBL/GenBank/DDBJ databases">
        <title>Genomic Encyclopedia of Archaeal and Bacterial Type Strains, Phase II (KMG-II): From Individual Species to Whole Genera.</title>
        <authorList>
            <person name="Goeker M."/>
        </authorList>
    </citation>
    <scope>NUCLEOTIDE SEQUENCE [LARGE SCALE GENOMIC DNA]</scope>
    <source>
        <strain evidence="2 3">DSM 22413</strain>
    </source>
</reference>
<protein>
    <recommendedName>
        <fullName evidence="4">HTTM domain-containing protein</fullName>
    </recommendedName>
</protein>
<sequence>MTRDGHVRSGAKDLPGTVARWWLWPAPLARIAWLRAVLYAFTIWGLFVLTHDVIGHGHSPDLYQPTLIGRVLPFPDPTPANGPIMQWVLVATCLATPVLMALPQRAAQWAGRVTGWTVGLVFLAWMENSQGFAYVSHDHMALVLALLILPTVPPAGFGSQERSEAAGWVLRCVQVAVVMTYFGSALCKIVATGGLFAWPNGTVFTWALMRRGASMLNWALEYPALLRVGQWILFLVELASPVVLWLRGRWLYAAVLLFCCFHLMTWLALGIHFLPTVVCWLAFLPLERILPAARARRAGNAGAAQDAQASVAEVR</sequence>
<keyword evidence="1" id="KW-0812">Transmembrane</keyword>
<dbReference type="Proteomes" id="UP000231586">
    <property type="component" value="Unassembled WGS sequence"/>
</dbReference>
<feature type="transmembrane region" description="Helical" evidence="1">
    <location>
        <begin position="84"/>
        <end position="102"/>
    </location>
</feature>
<evidence type="ECO:0008006" key="4">
    <source>
        <dbReference type="Google" id="ProtNLM"/>
    </source>
</evidence>
<evidence type="ECO:0000313" key="3">
    <source>
        <dbReference type="Proteomes" id="UP000231586"/>
    </source>
</evidence>
<accession>A0A2M8WSU9</accession>
<gene>
    <name evidence="2" type="ORF">CLV34_1473</name>
</gene>
<keyword evidence="1" id="KW-1133">Transmembrane helix</keyword>
<comment type="caution">
    <text evidence="2">The sequence shown here is derived from an EMBL/GenBank/DDBJ whole genome shotgun (WGS) entry which is preliminary data.</text>
</comment>
<keyword evidence="1" id="KW-0472">Membrane</keyword>
<feature type="transmembrane region" description="Helical" evidence="1">
    <location>
        <begin position="21"/>
        <end position="47"/>
    </location>
</feature>
<dbReference type="EMBL" id="PGTZ01000007">
    <property type="protein sequence ID" value="PJI93990.1"/>
    <property type="molecule type" value="Genomic_DNA"/>
</dbReference>
<feature type="transmembrane region" description="Helical" evidence="1">
    <location>
        <begin position="132"/>
        <end position="153"/>
    </location>
</feature>
<evidence type="ECO:0000313" key="2">
    <source>
        <dbReference type="EMBL" id="PJI93990.1"/>
    </source>
</evidence>
<dbReference type="AlphaFoldDB" id="A0A2M8WSU9"/>
<proteinExistence type="predicted"/>
<keyword evidence="3" id="KW-1185">Reference proteome</keyword>
<feature type="transmembrane region" description="Helical" evidence="1">
    <location>
        <begin position="252"/>
        <end position="284"/>
    </location>
</feature>
<feature type="transmembrane region" description="Helical" evidence="1">
    <location>
        <begin position="109"/>
        <end position="126"/>
    </location>
</feature>
<feature type="transmembrane region" description="Helical" evidence="1">
    <location>
        <begin position="228"/>
        <end position="246"/>
    </location>
</feature>
<dbReference type="OrthoDB" id="3353560at2"/>
<dbReference type="RefSeq" id="WP_100349593.1">
    <property type="nucleotide sequence ID" value="NZ_PGTZ01000007.1"/>
</dbReference>
<evidence type="ECO:0000256" key="1">
    <source>
        <dbReference type="SAM" id="Phobius"/>
    </source>
</evidence>
<name>A0A2M8WSU9_9MICO</name>